<feature type="transmembrane region" description="Helical" evidence="1">
    <location>
        <begin position="21"/>
        <end position="46"/>
    </location>
</feature>
<dbReference type="PANTHER" id="PTHR30590">
    <property type="entry name" value="INNER MEMBRANE PROTEIN"/>
    <property type="match status" value="1"/>
</dbReference>
<dbReference type="InterPro" id="IPR007349">
    <property type="entry name" value="DUF418"/>
</dbReference>
<dbReference type="EMBL" id="CP106982">
    <property type="protein sequence ID" value="UYF95180.1"/>
    <property type="molecule type" value="Genomic_DNA"/>
</dbReference>
<gene>
    <name evidence="3" type="ORF">OCS65_05285</name>
</gene>
<feature type="transmembrane region" description="Helical" evidence="1">
    <location>
        <begin position="237"/>
        <end position="261"/>
    </location>
</feature>
<name>A0AA46SAM9_9NOCA</name>
<dbReference type="Proteomes" id="UP001163947">
    <property type="component" value="Chromosome"/>
</dbReference>
<dbReference type="PANTHER" id="PTHR30590:SF2">
    <property type="entry name" value="INNER MEMBRANE PROTEIN"/>
    <property type="match status" value="1"/>
</dbReference>
<reference evidence="3" key="1">
    <citation type="submission" date="2022-09" db="EMBL/GenBank/DDBJ databases">
        <title>The genome sequence of Rhodococcus aetherivorans N1.</title>
        <authorList>
            <person name="Jiang W."/>
        </authorList>
    </citation>
    <scope>NUCLEOTIDE SEQUENCE</scope>
    <source>
        <strain evidence="3">N1</strain>
    </source>
</reference>
<feature type="transmembrane region" description="Helical" evidence="1">
    <location>
        <begin position="304"/>
        <end position="327"/>
    </location>
</feature>
<feature type="transmembrane region" description="Helical" evidence="1">
    <location>
        <begin position="119"/>
        <end position="136"/>
    </location>
</feature>
<feature type="transmembrane region" description="Helical" evidence="1">
    <location>
        <begin position="96"/>
        <end position="113"/>
    </location>
</feature>
<feature type="transmembrane region" description="Helical" evidence="1">
    <location>
        <begin position="66"/>
        <end position="84"/>
    </location>
</feature>
<protein>
    <submittedName>
        <fullName evidence="3">DUF418 domain-containing protein</fullName>
    </submittedName>
</protein>
<feature type="domain" description="DUF418" evidence="2">
    <location>
        <begin position="254"/>
        <end position="371"/>
    </location>
</feature>
<evidence type="ECO:0000256" key="1">
    <source>
        <dbReference type="SAM" id="Phobius"/>
    </source>
</evidence>
<dbReference type="RefSeq" id="WP_263509071.1">
    <property type="nucleotide sequence ID" value="NZ_CP106982.1"/>
</dbReference>
<feature type="transmembrane region" description="Helical" evidence="1">
    <location>
        <begin position="203"/>
        <end position="225"/>
    </location>
</feature>
<feature type="transmembrane region" description="Helical" evidence="1">
    <location>
        <begin position="339"/>
        <end position="357"/>
    </location>
</feature>
<dbReference type="Pfam" id="PF04235">
    <property type="entry name" value="DUF418"/>
    <property type="match status" value="1"/>
</dbReference>
<dbReference type="AlphaFoldDB" id="A0AA46SAM9"/>
<evidence type="ECO:0000313" key="3">
    <source>
        <dbReference type="EMBL" id="UYF95180.1"/>
    </source>
</evidence>
<evidence type="ECO:0000313" key="4">
    <source>
        <dbReference type="Proteomes" id="UP001163947"/>
    </source>
</evidence>
<feature type="transmembrane region" description="Helical" evidence="1">
    <location>
        <begin position="143"/>
        <end position="165"/>
    </location>
</feature>
<feature type="transmembrane region" description="Helical" evidence="1">
    <location>
        <begin position="267"/>
        <end position="284"/>
    </location>
</feature>
<keyword evidence="1" id="KW-0812">Transmembrane</keyword>
<organism evidence="3 4">
    <name type="scientific">Rhodococcus aetherivorans</name>
    <dbReference type="NCBI Taxonomy" id="191292"/>
    <lineage>
        <taxon>Bacteria</taxon>
        <taxon>Bacillati</taxon>
        <taxon>Actinomycetota</taxon>
        <taxon>Actinomycetes</taxon>
        <taxon>Mycobacteriales</taxon>
        <taxon>Nocardiaceae</taxon>
        <taxon>Rhodococcus</taxon>
    </lineage>
</organism>
<keyword evidence="1" id="KW-1133">Transmembrane helix</keyword>
<dbReference type="GeneID" id="83619808"/>
<accession>A0AA46SAM9</accession>
<keyword evidence="1" id="KW-0472">Membrane</keyword>
<sequence>MTATETTTRPGRIVALDVARGIAILGTLGTNIWIFTDPAGIVGYLNMLGSEPWPQRILMQLAQGKFLGLLTLMFGIGLAIQAASARRAGRPWPGGYRVRAALLLLDGALHYLLVAEFDILMGYALVSMLVCGLVVASARARLWVAVAASAVHVLLLTALVAAIAAEPDSGAPTAPATDVFATGSWWDLVVFRAENVGAYRAEVIFVIPMTIAMFLAGAALYEAGIFDPGSRVLRRKLMLLGAVAAPVDAVVGLCGGEAGVLVARYGVAPFVAVGLLAWIAQFHATPRRAGVVATGLERIGRTALSCYVAQNVLASALCYGWGLGLAARVDPSLRVPFTVAVYLLVCAVLVVTASWWLRRYRQGPVEWLWRVSYQRLVREPATPS</sequence>
<dbReference type="InterPro" id="IPR052529">
    <property type="entry name" value="Bact_Transport_Assoc"/>
</dbReference>
<evidence type="ECO:0000259" key="2">
    <source>
        <dbReference type="Pfam" id="PF04235"/>
    </source>
</evidence>
<proteinExistence type="predicted"/>